<dbReference type="OrthoDB" id="9806704at2"/>
<evidence type="ECO:0000256" key="1">
    <source>
        <dbReference type="ARBA" id="ARBA00005381"/>
    </source>
</evidence>
<evidence type="ECO:0000313" key="5">
    <source>
        <dbReference type="Proteomes" id="UP000037392"/>
    </source>
</evidence>
<comment type="similarity">
    <text evidence="1">Belongs to the adenylyl cyclase class-3 family.</text>
</comment>
<feature type="domain" description="Guanylate cyclase" evidence="3">
    <location>
        <begin position="411"/>
        <end position="543"/>
    </location>
</feature>
<dbReference type="Pfam" id="PF05226">
    <property type="entry name" value="CHASE2"/>
    <property type="match status" value="1"/>
</dbReference>
<keyword evidence="2" id="KW-1133">Transmembrane helix</keyword>
<dbReference type="PATRIC" id="fig|742734.4.peg.6035"/>
<evidence type="ECO:0000256" key="2">
    <source>
        <dbReference type="SAM" id="Phobius"/>
    </source>
</evidence>
<dbReference type="AlphaFoldDB" id="A0A0J9BB56"/>
<gene>
    <name evidence="4" type="ORF">HMPREF9470_05629</name>
</gene>
<dbReference type="Pfam" id="PF00211">
    <property type="entry name" value="Guanylate_cyc"/>
    <property type="match status" value="1"/>
</dbReference>
<dbReference type="GO" id="GO:0004016">
    <property type="term" value="F:adenylate cyclase activity"/>
    <property type="evidence" value="ECO:0007669"/>
    <property type="project" value="UniProtKB-ARBA"/>
</dbReference>
<evidence type="ECO:0000259" key="3">
    <source>
        <dbReference type="PROSITE" id="PS50125"/>
    </source>
</evidence>
<organism evidence="4 5">
    <name type="scientific">[Clostridium] citroniae WAL-19142</name>
    <dbReference type="NCBI Taxonomy" id="742734"/>
    <lineage>
        <taxon>Bacteria</taxon>
        <taxon>Bacillati</taxon>
        <taxon>Bacillota</taxon>
        <taxon>Clostridia</taxon>
        <taxon>Lachnospirales</taxon>
        <taxon>Lachnospiraceae</taxon>
        <taxon>Enterocloster</taxon>
    </lineage>
</organism>
<accession>A0A0J9BB56</accession>
<dbReference type="InterPro" id="IPR050697">
    <property type="entry name" value="Adenylyl/Guanylyl_Cyclase_3/4"/>
</dbReference>
<dbReference type="InterPro" id="IPR001054">
    <property type="entry name" value="A/G_cyclase"/>
</dbReference>
<keyword evidence="2" id="KW-0812">Transmembrane</keyword>
<dbReference type="Gene3D" id="3.30.70.1230">
    <property type="entry name" value="Nucleotide cyclase"/>
    <property type="match status" value="1"/>
</dbReference>
<sequence length="603" mass="67143">MRIKSLKFLVLSVLLVLLLTGQGMGMLQVVEYQFQDVCYQNGGLISPDIYVIGIDEKTLIQYGRWSDWGREKTAELVALLNEDPDTAPAVIALDIGFYASGDEKTDQALIDAVSKQDNIVTVSYTTFGKQIETEQEDLFWVSERVKTYEIPFEGLREHVSWGFSNVPLDSDGLVRHRIDHFEVNGKTEYSFASEIYRKYMGKLPENELSYIPFSGYPYDYYGSETAGLSFCDVINGTIPKELFAGSIVLIGAYSEGMMDSYYTAVSHDTPMYGVEVHANILQALLDENLKKEPKQLTMLAITFTLFAAAFLTWFFRKLWLVSGASLILISGYRFFAVRAYEQGFVMPLLYPMAAVLLCYIFGIGCQYIQERLEKQHVEAVFGRYVSKAVVNEILKGGRDTLRLGGQKKDIAVLFVDIRGFTPLSEALEPEQVVAILNQYLEVTTNAVFENGGTVDKFIGDATMALFNAPLNQEDYVFRAVKTGLDMAAAGKALGEDLLKLCGKTVSFGIGINCGEAVIGNIGTSSRMEYTAIGNTVNTAARLESRAKAGEVLISPEVYKRLRDRIEVESLGPCTLKGISEPMEIFRVTGIRYPARLAPQFSKR</sequence>
<proteinExistence type="inferred from homology"/>
<name>A0A0J9BB56_9FIRM</name>
<dbReference type="GeneID" id="93166635"/>
<dbReference type="RefSeq" id="WP_048931352.1">
    <property type="nucleotide sequence ID" value="NZ_KQ235889.1"/>
</dbReference>
<dbReference type="SMART" id="SM01080">
    <property type="entry name" value="CHASE2"/>
    <property type="match status" value="1"/>
</dbReference>
<evidence type="ECO:0000313" key="4">
    <source>
        <dbReference type="EMBL" id="KMW09481.1"/>
    </source>
</evidence>
<dbReference type="Proteomes" id="UP000037392">
    <property type="component" value="Unassembled WGS sequence"/>
</dbReference>
<dbReference type="SMART" id="SM00044">
    <property type="entry name" value="CYCc"/>
    <property type="match status" value="1"/>
</dbReference>
<dbReference type="InterPro" id="IPR007890">
    <property type="entry name" value="CHASE2"/>
</dbReference>
<feature type="transmembrane region" description="Helical" evidence="2">
    <location>
        <begin position="296"/>
        <end position="313"/>
    </location>
</feature>
<dbReference type="SUPFAM" id="SSF55073">
    <property type="entry name" value="Nucleotide cyclase"/>
    <property type="match status" value="1"/>
</dbReference>
<dbReference type="InterPro" id="IPR029787">
    <property type="entry name" value="Nucleotide_cyclase"/>
</dbReference>
<comment type="caution">
    <text evidence="4">The sequence shown here is derived from an EMBL/GenBank/DDBJ whole genome shotgun (WGS) entry which is preliminary data.</text>
</comment>
<dbReference type="EMBL" id="ADLK01000064">
    <property type="protein sequence ID" value="KMW09481.1"/>
    <property type="molecule type" value="Genomic_DNA"/>
</dbReference>
<dbReference type="PANTHER" id="PTHR43081:SF1">
    <property type="entry name" value="ADENYLATE CYCLASE, TERMINAL-DIFFERENTIATION SPECIFIC"/>
    <property type="match status" value="1"/>
</dbReference>
<feature type="transmembrane region" description="Helical" evidence="2">
    <location>
        <begin position="348"/>
        <end position="368"/>
    </location>
</feature>
<keyword evidence="2" id="KW-0472">Membrane</keyword>
<dbReference type="GO" id="GO:0035556">
    <property type="term" value="P:intracellular signal transduction"/>
    <property type="evidence" value="ECO:0007669"/>
    <property type="project" value="InterPro"/>
</dbReference>
<protein>
    <recommendedName>
        <fullName evidence="3">Guanylate cyclase domain-containing protein</fullName>
    </recommendedName>
</protein>
<dbReference type="GO" id="GO:0006171">
    <property type="term" value="P:cAMP biosynthetic process"/>
    <property type="evidence" value="ECO:0007669"/>
    <property type="project" value="TreeGrafter"/>
</dbReference>
<feature type="transmembrane region" description="Helical" evidence="2">
    <location>
        <begin position="318"/>
        <end position="336"/>
    </location>
</feature>
<dbReference type="PANTHER" id="PTHR43081">
    <property type="entry name" value="ADENYLATE CYCLASE, TERMINAL-DIFFERENTIATION SPECIFIC-RELATED"/>
    <property type="match status" value="1"/>
</dbReference>
<dbReference type="CDD" id="cd07302">
    <property type="entry name" value="CHD"/>
    <property type="match status" value="1"/>
</dbReference>
<dbReference type="PROSITE" id="PS50125">
    <property type="entry name" value="GUANYLATE_CYCLASE_2"/>
    <property type="match status" value="1"/>
</dbReference>
<reference evidence="4 5" key="1">
    <citation type="submission" date="2011-04" db="EMBL/GenBank/DDBJ databases">
        <title>The Genome Sequence of Clostridium citroniae WAL-19142.</title>
        <authorList>
            <consortium name="The Broad Institute Genome Sequencing Platform"/>
            <person name="Earl A."/>
            <person name="Ward D."/>
            <person name="Feldgarden M."/>
            <person name="Gevers D."/>
            <person name="Warren Y.A."/>
            <person name="Tyrrell K.L."/>
            <person name="Citron D.M."/>
            <person name="Goldstein E.J."/>
            <person name="Daigneault M."/>
            <person name="Allen-Vercoe E."/>
            <person name="Young S.K."/>
            <person name="Zeng Q."/>
            <person name="Gargeya S."/>
            <person name="Fitzgerald M."/>
            <person name="Haas B."/>
            <person name="Abouelleil A."/>
            <person name="Alvarado L."/>
            <person name="Arachchi H.M."/>
            <person name="Berlin A."/>
            <person name="Brown A."/>
            <person name="Chapman S.B."/>
            <person name="Chen Z."/>
            <person name="Dunbar C."/>
            <person name="Freedman E."/>
            <person name="Gearin G."/>
            <person name="Gellesch M."/>
            <person name="Goldberg J."/>
            <person name="Griggs A."/>
            <person name="Gujja S."/>
            <person name="Heilman E.R."/>
            <person name="Heiman D."/>
            <person name="Howarth C."/>
            <person name="Larson L."/>
            <person name="Lui A."/>
            <person name="MacDonald P.J."/>
            <person name="Mehta T."/>
            <person name="Montmayeur A."/>
            <person name="Murphy C."/>
            <person name="Neiman D."/>
            <person name="Pearson M."/>
            <person name="Priest M."/>
            <person name="Roberts A."/>
            <person name="Saif S."/>
            <person name="Shea T."/>
            <person name="Shenoy N."/>
            <person name="Sisk P."/>
            <person name="Stolte C."/>
            <person name="Sykes S."/>
            <person name="White J."/>
            <person name="Yandava C."/>
            <person name="Wortman J."/>
            <person name="Nusbaum C."/>
            <person name="Birren B."/>
        </authorList>
    </citation>
    <scope>NUCLEOTIDE SEQUENCE [LARGE SCALE GENOMIC DNA]</scope>
    <source>
        <strain evidence="4 5">WAL-19142</strain>
    </source>
</reference>